<proteinExistence type="predicted"/>
<reference evidence="2 3" key="1">
    <citation type="submission" date="2016-09" db="EMBL/GenBank/DDBJ databases">
        <title>Photobacterium proteolyticum sp. nov. a protease producing bacterium isolated from ocean sediments of Laizhou Bay.</title>
        <authorList>
            <person name="Li Y."/>
        </authorList>
    </citation>
    <scope>NUCLEOTIDE SEQUENCE [LARGE SCALE GENOMIC DNA]</scope>
    <source>
        <strain evidence="2 3">13-12</strain>
    </source>
</reference>
<keyword evidence="3" id="KW-1185">Reference proteome</keyword>
<gene>
    <name evidence="2" type="ORF">BIT28_25705</name>
</gene>
<organism evidence="2 3">
    <name type="scientific">Photobacterium proteolyticum</name>
    <dbReference type="NCBI Taxonomy" id="1903952"/>
    <lineage>
        <taxon>Bacteria</taxon>
        <taxon>Pseudomonadati</taxon>
        <taxon>Pseudomonadota</taxon>
        <taxon>Gammaproteobacteria</taxon>
        <taxon>Vibrionales</taxon>
        <taxon>Vibrionaceae</taxon>
        <taxon>Photobacterium</taxon>
    </lineage>
</organism>
<feature type="region of interest" description="Disordered" evidence="1">
    <location>
        <begin position="1"/>
        <end position="24"/>
    </location>
</feature>
<dbReference type="EMBL" id="MJIL01000088">
    <property type="protein sequence ID" value="OLQ73216.1"/>
    <property type="molecule type" value="Genomic_DNA"/>
</dbReference>
<sequence>MRNVNIVPDKTPKKPQQNRAQQQPMGFSEFNHCIDILFSGLPSLSRTQQSGTDEATDSAIWHSEFFSYQAA</sequence>
<dbReference type="RefSeq" id="WP_075766684.1">
    <property type="nucleotide sequence ID" value="NZ_MJIL01000088.1"/>
</dbReference>
<dbReference type="Proteomes" id="UP000186905">
    <property type="component" value="Unassembled WGS sequence"/>
</dbReference>
<comment type="caution">
    <text evidence="2">The sequence shown here is derived from an EMBL/GenBank/DDBJ whole genome shotgun (WGS) entry which is preliminary data.</text>
</comment>
<protein>
    <submittedName>
        <fullName evidence="2">Uncharacterized protein</fullName>
    </submittedName>
</protein>
<evidence type="ECO:0000313" key="3">
    <source>
        <dbReference type="Proteomes" id="UP000186905"/>
    </source>
</evidence>
<accession>A0A1Q9GFJ6</accession>
<dbReference type="AlphaFoldDB" id="A0A1Q9GFJ6"/>
<evidence type="ECO:0000313" key="2">
    <source>
        <dbReference type="EMBL" id="OLQ73216.1"/>
    </source>
</evidence>
<evidence type="ECO:0000256" key="1">
    <source>
        <dbReference type="SAM" id="MobiDB-lite"/>
    </source>
</evidence>
<name>A0A1Q9GFJ6_9GAMM</name>
<feature type="compositionally biased region" description="Polar residues" evidence="1">
    <location>
        <begin position="14"/>
        <end position="24"/>
    </location>
</feature>